<dbReference type="RefSeq" id="WP_053796709.1">
    <property type="nucleotide sequence ID" value="NZ_JXCZ01000021.1"/>
</dbReference>
<sequence>MTSKIKVLKEDIYEDMKHNFSKYDHLYKLNNKDDRLEFFEENSIDIGLDFEMPELVVDNENPDADIINAERIYKSLCFLTHTQASDMRIWTYLCGTAFYEYICNYLGQENVESGKYNKNKIPDDEVSANTANTAFLTSTKHNVYRSLATNFVARLWWAANMCKNGNDFSLLKVINPLPGKMVLTRKFFSNDKVAKATLKALYKFYSVDNNNDFSSRPIYNIALKEANIISSSQALDVIPENLLENVIYTRMKKQIV</sequence>
<dbReference type="Pfam" id="PF19866">
    <property type="entry name" value="DUF6339"/>
    <property type="match status" value="1"/>
</dbReference>
<dbReference type="InterPro" id="IPR045920">
    <property type="entry name" value="DUF6339"/>
</dbReference>
<evidence type="ECO:0000313" key="2">
    <source>
        <dbReference type="Proteomes" id="UP000037749"/>
    </source>
</evidence>
<name>A0A0N0CTS1_9LACO</name>
<evidence type="ECO:0000313" key="1">
    <source>
        <dbReference type="EMBL" id="KOY79041.1"/>
    </source>
</evidence>
<organism evidence="1 2">
    <name type="scientific">Apilactobacillus kunkeei</name>
    <dbReference type="NCBI Taxonomy" id="148814"/>
    <lineage>
        <taxon>Bacteria</taxon>
        <taxon>Bacillati</taxon>
        <taxon>Bacillota</taxon>
        <taxon>Bacilli</taxon>
        <taxon>Lactobacillales</taxon>
        <taxon>Lactobacillaceae</taxon>
        <taxon>Apilactobacillus</taxon>
    </lineage>
</organism>
<proteinExistence type="predicted"/>
<accession>A0A0N0CTS1</accession>
<dbReference type="Proteomes" id="UP000037749">
    <property type="component" value="Unassembled WGS sequence"/>
</dbReference>
<dbReference type="EMBL" id="JXCZ01000021">
    <property type="protein sequence ID" value="KOY79041.1"/>
    <property type="molecule type" value="Genomic_DNA"/>
</dbReference>
<protein>
    <submittedName>
        <fullName evidence="1">Uncharacterized protein</fullName>
    </submittedName>
</protein>
<gene>
    <name evidence="1" type="ORF">RZ72_13640</name>
</gene>
<comment type="caution">
    <text evidence="1">The sequence shown here is derived from an EMBL/GenBank/DDBJ whole genome shotgun (WGS) entry which is preliminary data.</text>
</comment>
<reference evidence="1 2" key="1">
    <citation type="journal article" date="2015" name="Genome Biol. Evol.">
        <title>Functionally Structured Genomes in Lactobacillus kunkeei Colonizing the Honey Crop and Food Products of Honeybees and Stingless Bees.</title>
        <authorList>
            <person name="Tamarit D."/>
            <person name="Ellegaard K.M."/>
            <person name="Wikander J."/>
            <person name="Olofsson T."/>
            <person name="Vasquez A."/>
            <person name="Andersson S.G."/>
        </authorList>
    </citation>
    <scope>NUCLEOTIDE SEQUENCE [LARGE SCALE GENOMIC DNA]</scope>
    <source>
        <strain evidence="1 2">LAla</strain>
    </source>
</reference>
<dbReference type="PATRIC" id="fig|148814.9.peg.884"/>
<dbReference type="AlphaFoldDB" id="A0A0N0CTS1"/>